<comment type="similarity">
    <text evidence="1">Belongs to the NADH dehydrogenase family.</text>
</comment>
<evidence type="ECO:0000256" key="4">
    <source>
        <dbReference type="ARBA" id="ARBA00023002"/>
    </source>
</evidence>
<gene>
    <name evidence="7" type="ORF">GCM10023116_06060</name>
</gene>
<evidence type="ECO:0000256" key="3">
    <source>
        <dbReference type="ARBA" id="ARBA00022827"/>
    </source>
</evidence>
<keyword evidence="8" id="KW-1185">Reference proteome</keyword>
<dbReference type="EMBL" id="BAABFL010000064">
    <property type="protein sequence ID" value="GAA4648339.1"/>
    <property type="molecule type" value="Genomic_DNA"/>
</dbReference>
<reference evidence="8" key="1">
    <citation type="journal article" date="2019" name="Int. J. Syst. Evol. Microbiol.">
        <title>The Global Catalogue of Microorganisms (GCM) 10K type strain sequencing project: providing services to taxonomists for standard genome sequencing and annotation.</title>
        <authorList>
            <consortium name="The Broad Institute Genomics Platform"/>
            <consortium name="The Broad Institute Genome Sequencing Center for Infectious Disease"/>
            <person name="Wu L."/>
            <person name="Ma J."/>
        </authorList>
    </citation>
    <scope>NUCLEOTIDE SEQUENCE [LARGE SCALE GENOMIC DNA]</scope>
    <source>
        <strain evidence="8">JCM 17805</strain>
    </source>
</reference>
<accession>A0ABP8UX76</accession>
<keyword evidence="5" id="KW-0520">NAD</keyword>
<dbReference type="PRINTS" id="PR00368">
    <property type="entry name" value="FADPNR"/>
</dbReference>
<dbReference type="InterPro" id="IPR023753">
    <property type="entry name" value="FAD/NAD-binding_dom"/>
</dbReference>
<dbReference type="Pfam" id="PF07992">
    <property type="entry name" value="Pyr_redox_2"/>
    <property type="match status" value="1"/>
</dbReference>
<feature type="domain" description="FAD/NAD(P)-binding" evidence="6">
    <location>
        <begin position="10"/>
        <end position="345"/>
    </location>
</feature>
<dbReference type="RefSeq" id="WP_345193892.1">
    <property type="nucleotide sequence ID" value="NZ_BAABFL010000064.1"/>
</dbReference>
<dbReference type="SUPFAM" id="SSF51905">
    <property type="entry name" value="FAD/NAD(P)-binding domain"/>
    <property type="match status" value="1"/>
</dbReference>
<comment type="caution">
    <text evidence="7">The sequence shown here is derived from an EMBL/GenBank/DDBJ whole genome shotgun (WGS) entry which is preliminary data.</text>
</comment>
<dbReference type="Gene3D" id="3.50.50.100">
    <property type="match status" value="1"/>
</dbReference>
<protein>
    <submittedName>
        <fullName evidence="7">NAD(P)/FAD-dependent oxidoreductase</fullName>
    </submittedName>
</protein>
<organism evidence="7 8">
    <name type="scientific">Kistimonas scapharcae</name>
    <dbReference type="NCBI Taxonomy" id="1036133"/>
    <lineage>
        <taxon>Bacteria</taxon>
        <taxon>Pseudomonadati</taxon>
        <taxon>Pseudomonadota</taxon>
        <taxon>Gammaproteobacteria</taxon>
        <taxon>Oceanospirillales</taxon>
        <taxon>Endozoicomonadaceae</taxon>
        <taxon>Kistimonas</taxon>
    </lineage>
</organism>
<dbReference type="Proteomes" id="UP001500604">
    <property type="component" value="Unassembled WGS sequence"/>
</dbReference>
<dbReference type="InterPro" id="IPR045024">
    <property type="entry name" value="NDH-2"/>
</dbReference>
<dbReference type="PRINTS" id="PR00411">
    <property type="entry name" value="PNDRDTASEI"/>
</dbReference>
<dbReference type="InterPro" id="IPR036188">
    <property type="entry name" value="FAD/NAD-bd_sf"/>
</dbReference>
<proteinExistence type="inferred from homology"/>
<evidence type="ECO:0000259" key="6">
    <source>
        <dbReference type="Pfam" id="PF07992"/>
    </source>
</evidence>
<evidence type="ECO:0000313" key="8">
    <source>
        <dbReference type="Proteomes" id="UP001500604"/>
    </source>
</evidence>
<keyword evidence="4" id="KW-0560">Oxidoreductase</keyword>
<dbReference type="PANTHER" id="PTHR43706">
    <property type="entry name" value="NADH DEHYDROGENASE"/>
    <property type="match status" value="1"/>
</dbReference>
<name>A0ABP8UX76_9GAMM</name>
<dbReference type="PANTHER" id="PTHR43706:SF9">
    <property type="entry name" value="TYPE II NADH:QUINONE OXIDOREDUCTASE"/>
    <property type="match status" value="1"/>
</dbReference>
<evidence type="ECO:0000256" key="2">
    <source>
        <dbReference type="ARBA" id="ARBA00022630"/>
    </source>
</evidence>
<keyword evidence="2" id="KW-0285">Flavoprotein</keyword>
<evidence type="ECO:0000313" key="7">
    <source>
        <dbReference type="EMBL" id="GAA4648339.1"/>
    </source>
</evidence>
<sequence length="440" mass="48394">MNNSENGLHKVVVVGGGAAGLELATRLGRKLGARKKAHVTLVDTRMTHIWKPLLHEVAAGSLNSYSDELNYVAQANWNHFHFQPGRMIQLDRQKQAITLAATVDTNGKQLLPERTLTYDTLVIAVGSHSNDFGTPGVQEHCLTLDCREQAEQVHARFISEYLRAQAAEDPSEKMNIAIVGAGATGVELAAELHYAAKVMARYGMDAIKPENVNITIIEGSDRVLPVLPMRISTGVQKQLDKLKIRTLTGHIVKEVTEAGLATNQGEFVKAELKIWAAGIKAPNFLNHMDGLETNRINQLIVKPTLQTTLDDNIFAIGDCASCTLVNRQGENYTVPPRAQAAHQQASLVARSIIDSLKGKAPGNFSYKDHGSLISLSTHTAVGNLMGNLTGNIMLEGFLARMFYISLYRLHQMALYGKWRTGIIMVKDLLERTTRPRLKLH</sequence>
<evidence type="ECO:0000256" key="5">
    <source>
        <dbReference type="ARBA" id="ARBA00023027"/>
    </source>
</evidence>
<evidence type="ECO:0000256" key="1">
    <source>
        <dbReference type="ARBA" id="ARBA00005272"/>
    </source>
</evidence>
<keyword evidence="3" id="KW-0274">FAD</keyword>